<keyword evidence="8 12" id="KW-0408">Iron</keyword>
<evidence type="ECO:0000256" key="3">
    <source>
        <dbReference type="ARBA" id="ARBA00010617"/>
    </source>
</evidence>
<evidence type="ECO:0000256" key="10">
    <source>
        <dbReference type="ARBA" id="ARBA00023136"/>
    </source>
</evidence>
<dbReference type="PRINTS" id="PR00465">
    <property type="entry name" value="EP450IV"/>
</dbReference>
<gene>
    <name evidence="15" type="ORF">F5X68DRAFT_269132</name>
</gene>
<organism evidence="15 16">
    <name type="scientific">Plectosphaerella plurivora</name>
    <dbReference type="NCBI Taxonomy" id="936078"/>
    <lineage>
        <taxon>Eukaryota</taxon>
        <taxon>Fungi</taxon>
        <taxon>Dikarya</taxon>
        <taxon>Ascomycota</taxon>
        <taxon>Pezizomycotina</taxon>
        <taxon>Sordariomycetes</taxon>
        <taxon>Hypocreomycetidae</taxon>
        <taxon>Glomerellales</taxon>
        <taxon>Plectosphaerellaceae</taxon>
        <taxon>Plectosphaerella</taxon>
    </lineage>
</organism>
<keyword evidence="9 13" id="KW-0503">Monooxygenase</keyword>
<dbReference type="PANTHER" id="PTHR24304:SF2">
    <property type="entry name" value="24-HYDROXYCHOLESTEROL 7-ALPHA-HYDROXYLASE"/>
    <property type="match status" value="1"/>
</dbReference>
<dbReference type="CDD" id="cd11042">
    <property type="entry name" value="CYP51-like"/>
    <property type="match status" value="1"/>
</dbReference>
<dbReference type="GO" id="GO:0005506">
    <property type="term" value="F:iron ion binding"/>
    <property type="evidence" value="ECO:0007669"/>
    <property type="project" value="InterPro"/>
</dbReference>
<dbReference type="PROSITE" id="PS00086">
    <property type="entry name" value="CYTOCHROME_P450"/>
    <property type="match status" value="1"/>
</dbReference>
<dbReference type="PRINTS" id="PR00385">
    <property type="entry name" value="P450"/>
</dbReference>
<sequence>MAIFQDLLDSNIDHFRSQSASYQVVIIITALLLLSIIHHVAVQTVLPRDPSLPPVVFSWFPIIGSTATYGQNPPEFFRINREKYGDMFTFLLLGRRITVYLGPKGNDFILNGKLRDVNAEKIYGVLTTPVFGSDVVYDCPNAKLMEQKKFMKVALTTESFRSYVPIIAGEVNQYFNKILHGKAGILDVPERMAELTIYTASHSLQGHEVRKKLDSTLAVLYHELDLGLSPANFLFHWAPLPWNRRRDRAQRAISKIFEGVIQERRANGVYGVDPVSHLMRSTYKDGTPVPDHEIAHMMIALLMAGQHSSASTSAWALLRLAQNPAIVQRLYEEQVRELGGGDSSTELPPLQYEHLAKLPLHLGVVKETLRLHSPIHSIMRAVEQTLPVPGTKYVLPPTHTLMAAPGISATDPTYFPKPSIWDPCRWLPGSANAPTVSRGVSDEVSDEKVDYGYGLVSKGSGSPYLPFGAGRHRCIGEQFANVQLQTIIAAIVRDFTLCNEGKMGNKIVDTDYASLLSKPLSPARIVWERRDVVRKASYS</sequence>
<keyword evidence="4 12" id="KW-0349">Heme</keyword>
<evidence type="ECO:0000256" key="4">
    <source>
        <dbReference type="ARBA" id="ARBA00022617"/>
    </source>
</evidence>
<keyword evidence="14" id="KW-0812">Transmembrane</keyword>
<dbReference type="InterPro" id="IPR002403">
    <property type="entry name" value="Cyt_P450_E_grp-IV"/>
</dbReference>
<dbReference type="GO" id="GO:0008398">
    <property type="term" value="F:sterol 14-demethylase activity"/>
    <property type="evidence" value="ECO:0007669"/>
    <property type="project" value="UniProtKB-ARBA"/>
</dbReference>
<evidence type="ECO:0000256" key="12">
    <source>
        <dbReference type="PIRSR" id="PIRSR602403-1"/>
    </source>
</evidence>
<accession>A0A9P8VBW0</accession>
<evidence type="ECO:0000313" key="15">
    <source>
        <dbReference type="EMBL" id="KAH6686471.1"/>
    </source>
</evidence>
<proteinExistence type="inferred from homology"/>
<evidence type="ECO:0000256" key="8">
    <source>
        <dbReference type="ARBA" id="ARBA00023004"/>
    </source>
</evidence>
<dbReference type="InterPro" id="IPR017972">
    <property type="entry name" value="Cyt_P450_CS"/>
</dbReference>
<evidence type="ECO:0000256" key="14">
    <source>
        <dbReference type="SAM" id="Phobius"/>
    </source>
</evidence>
<keyword evidence="10 14" id="KW-0472">Membrane</keyword>
<comment type="similarity">
    <text evidence="3 13">Belongs to the cytochrome P450 family.</text>
</comment>
<dbReference type="SUPFAM" id="SSF48264">
    <property type="entry name" value="Cytochrome P450"/>
    <property type="match status" value="1"/>
</dbReference>
<dbReference type="GO" id="GO:0020037">
    <property type="term" value="F:heme binding"/>
    <property type="evidence" value="ECO:0007669"/>
    <property type="project" value="InterPro"/>
</dbReference>
<dbReference type="InterPro" id="IPR001128">
    <property type="entry name" value="Cyt_P450"/>
</dbReference>
<keyword evidence="16" id="KW-1185">Reference proteome</keyword>
<evidence type="ECO:0000256" key="7">
    <source>
        <dbReference type="ARBA" id="ARBA00023002"/>
    </source>
</evidence>
<dbReference type="OrthoDB" id="1055148at2759"/>
<keyword evidence="5 12" id="KW-0479">Metal-binding</keyword>
<evidence type="ECO:0000256" key="6">
    <source>
        <dbReference type="ARBA" id="ARBA00022824"/>
    </source>
</evidence>
<dbReference type="Pfam" id="PF00067">
    <property type="entry name" value="p450"/>
    <property type="match status" value="1"/>
</dbReference>
<dbReference type="GO" id="GO:0005789">
    <property type="term" value="C:endoplasmic reticulum membrane"/>
    <property type="evidence" value="ECO:0007669"/>
    <property type="project" value="UniProtKB-SubCell"/>
</dbReference>
<evidence type="ECO:0000256" key="13">
    <source>
        <dbReference type="RuleBase" id="RU000461"/>
    </source>
</evidence>
<keyword evidence="14" id="KW-1133">Transmembrane helix</keyword>
<dbReference type="EMBL" id="JAGSXJ010000013">
    <property type="protein sequence ID" value="KAH6686471.1"/>
    <property type="molecule type" value="Genomic_DNA"/>
</dbReference>
<evidence type="ECO:0000256" key="1">
    <source>
        <dbReference type="ARBA" id="ARBA00001971"/>
    </source>
</evidence>
<protein>
    <submittedName>
        <fullName evidence="15">Cytochrome P450 51B</fullName>
    </submittedName>
</protein>
<comment type="pathway">
    <text evidence="11">Steroid metabolism; ergosterol biosynthesis.</text>
</comment>
<keyword evidence="6" id="KW-0256">Endoplasmic reticulum</keyword>
<evidence type="ECO:0000256" key="2">
    <source>
        <dbReference type="ARBA" id="ARBA00004389"/>
    </source>
</evidence>
<feature type="transmembrane region" description="Helical" evidence="14">
    <location>
        <begin position="20"/>
        <end position="41"/>
    </location>
</feature>
<dbReference type="InterPro" id="IPR050529">
    <property type="entry name" value="CYP450_sterol_14alpha_dmase"/>
</dbReference>
<dbReference type="InterPro" id="IPR036396">
    <property type="entry name" value="Cyt_P450_sf"/>
</dbReference>
<dbReference type="PANTHER" id="PTHR24304">
    <property type="entry name" value="CYTOCHROME P450 FAMILY 7"/>
    <property type="match status" value="1"/>
</dbReference>
<dbReference type="Proteomes" id="UP000770015">
    <property type="component" value="Unassembled WGS sequence"/>
</dbReference>
<comment type="subcellular location">
    <subcellularLocation>
        <location evidence="2">Endoplasmic reticulum membrane</location>
        <topology evidence="2">Single-pass membrane protein</topology>
    </subcellularLocation>
</comment>
<evidence type="ECO:0000256" key="11">
    <source>
        <dbReference type="ARBA" id="ARBA00029435"/>
    </source>
</evidence>
<comment type="caution">
    <text evidence="15">The sequence shown here is derived from an EMBL/GenBank/DDBJ whole genome shotgun (WGS) entry which is preliminary data.</text>
</comment>
<evidence type="ECO:0000256" key="5">
    <source>
        <dbReference type="ARBA" id="ARBA00022723"/>
    </source>
</evidence>
<dbReference type="FunFam" id="1.10.630.10:FF:000033">
    <property type="entry name" value="14-alpha sterol demethylase"/>
    <property type="match status" value="1"/>
</dbReference>
<reference evidence="15" key="1">
    <citation type="journal article" date="2021" name="Nat. Commun.">
        <title>Genetic determinants of endophytism in the Arabidopsis root mycobiome.</title>
        <authorList>
            <person name="Mesny F."/>
            <person name="Miyauchi S."/>
            <person name="Thiergart T."/>
            <person name="Pickel B."/>
            <person name="Atanasova L."/>
            <person name="Karlsson M."/>
            <person name="Huettel B."/>
            <person name="Barry K.W."/>
            <person name="Haridas S."/>
            <person name="Chen C."/>
            <person name="Bauer D."/>
            <person name="Andreopoulos W."/>
            <person name="Pangilinan J."/>
            <person name="LaButti K."/>
            <person name="Riley R."/>
            <person name="Lipzen A."/>
            <person name="Clum A."/>
            <person name="Drula E."/>
            <person name="Henrissat B."/>
            <person name="Kohler A."/>
            <person name="Grigoriev I.V."/>
            <person name="Martin F.M."/>
            <person name="Hacquard S."/>
        </authorList>
    </citation>
    <scope>NUCLEOTIDE SEQUENCE</scope>
    <source>
        <strain evidence="15">MPI-SDFR-AT-0117</strain>
    </source>
</reference>
<comment type="cofactor">
    <cofactor evidence="1 12">
        <name>heme</name>
        <dbReference type="ChEBI" id="CHEBI:30413"/>
    </cofactor>
</comment>
<dbReference type="AlphaFoldDB" id="A0A9P8VBW0"/>
<evidence type="ECO:0000313" key="16">
    <source>
        <dbReference type="Proteomes" id="UP000770015"/>
    </source>
</evidence>
<name>A0A9P8VBW0_9PEZI</name>
<evidence type="ECO:0000256" key="9">
    <source>
        <dbReference type="ARBA" id="ARBA00023033"/>
    </source>
</evidence>
<feature type="binding site" description="axial binding residue" evidence="12">
    <location>
        <position position="474"/>
    </location>
    <ligand>
        <name>heme</name>
        <dbReference type="ChEBI" id="CHEBI:30413"/>
    </ligand>
    <ligandPart>
        <name>Fe</name>
        <dbReference type="ChEBI" id="CHEBI:18248"/>
    </ligandPart>
</feature>
<keyword evidence="7 13" id="KW-0560">Oxidoreductase</keyword>
<dbReference type="Gene3D" id="1.10.630.10">
    <property type="entry name" value="Cytochrome P450"/>
    <property type="match status" value="1"/>
</dbReference>